<dbReference type="EMBL" id="FOXB01000038">
    <property type="protein sequence ID" value="SFP75548.1"/>
    <property type="molecule type" value="Genomic_DNA"/>
</dbReference>
<reference evidence="2 3" key="1">
    <citation type="submission" date="2016-10" db="EMBL/GenBank/DDBJ databases">
        <authorList>
            <person name="de Groot N.N."/>
        </authorList>
    </citation>
    <scope>NUCLEOTIDE SEQUENCE [LARGE SCALE GENOMIC DNA]</scope>
    <source>
        <strain evidence="2 3">EP1-55-1</strain>
    </source>
</reference>
<dbReference type="Proteomes" id="UP000199227">
    <property type="component" value="Unassembled WGS sequence"/>
</dbReference>
<evidence type="ECO:0000256" key="1">
    <source>
        <dbReference type="SAM" id="Phobius"/>
    </source>
</evidence>
<dbReference type="AlphaFoldDB" id="A0A1I5SXV6"/>
<name>A0A1I5SXV6_9BACT</name>
<dbReference type="OrthoDB" id="5372784at2"/>
<organism evidence="2 3">
    <name type="scientific">Hydrogenimonas thermophila</name>
    <dbReference type="NCBI Taxonomy" id="223786"/>
    <lineage>
        <taxon>Bacteria</taxon>
        <taxon>Pseudomonadati</taxon>
        <taxon>Campylobacterota</taxon>
        <taxon>Epsilonproteobacteria</taxon>
        <taxon>Campylobacterales</taxon>
        <taxon>Hydrogenimonadaceae</taxon>
        <taxon>Hydrogenimonas</taxon>
    </lineage>
</organism>
<dbReference type="RefSeq" id="WP_092913580.1">
    <property type="nucleotide sequence ID" value="NZ_FOXB01000038.1"/>
</dbReference>
<keyword evidence="1" id="KW-1133">Transmembrane helix</keyword>
<protein>
    <submittedName>
        <fullName evidence="2">Uncharacterized protein</fullName>
    </submittedName>
</protein>
<accession>A0A1I5SXV6</accession>
<sequence>MEYFAENIFWWHWIVLGIVLIASEIILPSFIIIWFGIAAVIVGSIDYIFQTTFTNELFLWAIFSALLLGSWLKFFKRDEIVSRVGQSEGEYKNTSGVITEDLNDGRFRAHFELPILGDRIWIVESQNREKLSVGDKIKVSKVYGQIVKVFKIEGE</sequence>
<dbReference type="InterPro" id="IPR052165">
    <property type="entry name" value="Membrane_assoc_protease"/>
</dbReference>
<dbReference type="PANTHER" id="PTHR33507:SF3">
    <property type="entry name" value="INNER MEMBRANE PROTEIN YBBJ"/>
    <property type="match status" value="1"/>
</dbReference>
<dbReference type="PANTHER" id="PTHR33507">
    <property type="entry name" value="INNER MEMBRANE PROTEIN YBBJ"/>
    <property type="match status" value="1"/>
</dbReference>
<evidence type="ECO:0000313" key="3">
    <source>
        <dbReference type="Proteomes" id="UP000199227"/>
    </source>
</evidence>
<keyword evidence="1" id="KW-0472">Membrane</keyword>
<dbReference type="STRING" id="223786.SAMN05216234_13817"/>
<keyword evidence="3" id="KW-1185">Reference proteome</keyword>
<keyword evidence="1" id="KW-0812">Transmembrane</keyword>
<proteinExistence type="predicted"/>
<feature type="transmembrane region" description="Helical" evidence="1">
    <location>
        <begin position="12"/>
        <end position="45"/>
    </location>
</feature>
<evidence type="ECO:0000313" key="2">
    <source>
        <dbReference type="EMBL" id="SFP75548.1"/>
    </source>
</evidence>
<gene>
    <name evidence="2" type="ORF">SAMN05216234_13817</name>
</gene>
<feature type="transmembrane region" description="Helical" evidence="1">
    <location>
        <begin position="57"/>
        <end position="75"/>
    </location>
</feature>
<dbReference type="GO" id="GO:0005886">
    <property type="term" value="C:plasma membrane"/>
    <property type="evidence" value="ECO:0007669"/>
    <property type="project" value="TreeGrafter"/>
</dbReference>